<organism evidence="3 4">
    <name type="scientific">Roseibium album</name>
    <dbReference type="NCBI Taxonomy" id="311410"/>
    <lineage>
        <taxon>Bacteria</taxon>
        <taxon>Pseudomonadati</taxon>
        <taxon>Pseudomonadota</taxon>
        <taxon>Alphaproteobacteria</taxon>
        <taxon>Hyphomicrobiales</taxon>
        <taxon>Stappiaceae</taxon>
        <taxon>Roseibium</taxon>
    </lineage>
</organism>
<evidence type="ECO:0000259" key="2">
    <source>
        <dbReference type="Pfam" id="PF00497"/>
    </source>
</evidence>
<sequence length="263" mass="29212">MRLIFYVLLSAVLYFQVQFSAFSIEQKQPDLVIYTEDYKPFYFRGDNGEPAGSVTELVRTLADRTGIRIEIHLRPFRRGLNAVNTNKNHCFMALWRTAAREPDFNWVGPLQIDGFAFFALEESEISLSKMEDSFPYATGAVGGWTSTLAARKAGHPNLVLVDDDALNLNMLKQGRTQLWLGGLLSAPYVAGEQGISIKNVFTVEKVDLSLACNPATDTSLTDRLQVTLDSYTIKGGNAAPGQSEEQFRSPSLSIPGQRQHAEQ</sequence>
<evidence type="ECO:0000313" key="4">
    <source>
        <dbReference type="Proteomes" id="UP000049983"/>
    </source>
</evidence>
<dbReference type="Pfam" id="PF00497">
    <property type="entry name" value="SBP_bac_3"/>
    <property type="match status" value="1"/>
</dbReference>
<dbReference type="Gene3D" id="3.40.190.10">
    <property type="entry name" value="Periplasmic binding protein-like II"/>
    <property type="match status" value="2"/>
</dbReference>
<dbReference type="AlphaFoldDB" id="A0A0M7ASE1"/>
<dbReference type="OrthoDB" id="8587856at2"/>
<dbReference type="RefSeq" id="WP_055117922.1">
    <property type="nucleotide sequence ID" value="NZ_CXWA01000004.1"/>
</dbReference>
<dbReference type="Proteomes" id="UP000049983">
    <property type="component" value="Unassembled WGS sequence"/>
</dbReference>
<dbReference type="InterPro" id="IPR001638">
    <property type="entry name" value="Solute-binding_3/MltF_N"/>
</dbReference>
<dbReference type="EMBL" id="CXWC01000013">
    <property type="protein sequence ID" value="CTQ77618.1"/>
    <property type="molecule type" value="Genomic_DNA"/>
</dbReference>
<protein>
    <submittedName>
        <fullName evidence="3">Bacterial extracellular solute-binding proteins, family 3</fullName>
    </submittedName>
</protein>
<reference evidence="4" key="1">
    <citation type="submission" date="2015-07" db="EMBL/GenBank/DDBJ databases">
        <authorList>
            <person name="Rodrigo-Torres Lidia"/>
            <person name="Arahal R.David."/>
        </authorList>
    </citation>
    <scope>NUCLEOTIDE SEQUENCE [LARGE SCALE GENOMIC DNA]</scope>
    <source>
        <strain evidence="4">CECT 5096</strain>
    </source>
</reference>
<dbReference type="SUPFAM" id="SSF53850">
    <property type="entry name" value="Periplasmic binding protein-like II"/>
    <property type="match status" value="1"/>
</dbReference>
<proteinExistence type="predicted"/>
<name>A0A0M7ASE1_9HYPH</name>
<gene>
    <name evidence="3" type="ORF">LA5096_05229</name>
</gene>
<dbReference type="PANTHER" id="PTHR38834:SF3">
    <property type="entry name" value="SOLUTE-BINDING PROTEIN FAMILY 3_N-TERMINAL DOMAIN-CONTAINING PROTEIN"/>
    <property type="match status" value="1"/>
</dbReference>
<dbReference type="STRING" id="311410.LA5095_03947"/>
<accession>A0A0M7ASE1</accession>
<keyword evidence="4" id="KW-1185">Reference proteome</keyword>
<evidence type="ECO:0000313" key="3">
    <source>
        <dbReference type="EMBL" id="CTQ77618.1"/>
    </source>
</evidence>
<dbReference type="PANTHER" id="PTHR38834">
    <property type="entry name" value="PERIPLASMIC SUBSTRATE BINDING PROTEIN FAMILY 3"/>
    <property type="match status" value="1"/>
</dbReference>
<dbReference type="GeneID" id="97672486"/>
<evidence type="ECO:0000256" key="1">
    <source>
        <dbReference type="SAM" id="MobiDB-lite"/>
    </source>
</evidence>
<feature type="domain" description="Solute-binding protein family 3/N-terminal" evidence="2">
    <location>
        <begin position="32"/>
        <end position="201"/>
    </location>
</feature>
<feature type="region of interest" description="Disordered" evidence="1">
    <location>
        <begin position="235"/>
        <end position="263"/>
    </location>
</feature>